<dbReference type="InterPro" id="IPR056789">
    <property type="entry name" value="LRR_R13L1-DRL21"/>
</dbReference>
<dbReference type="InterPro" id="IPR058922">
    <property type="entry name" value="WHD_DRP"/>
</dbReference>
<feature type="compositionally biased region" description="Polar residues" evidence="6">
    <location>
        <begin position="152"/>
        <end position="166"/>
    </location>
</feature>
<keyword evidence="5" id="KW-0067">ATP-binding</keyword>
<keyword evidence="11" id="KW-1185">Reference proteome</keyword>
<dbReference type="CDD" id="cd14798">
    <property type="entry name" value="RX-CC_like"/>
    <property type="match status" value="1"/>
</dbReference>
<dbReference type="GO" id="GO:0051707">
    <property type="term" value="P:response to other organism"/>
    <property type="evidence" value="ECO:0007669"/>
    <property type="project" value="UniProtKB-ARBA"/>
</dbReference>
<dbReference type="RefSeq" id="XP_021801574.1">
    <property type="nucleotide sequence ID" value="XM_021945882.1"/>
</dbReference>
<name>A0A6P5RF86_PRUAV</name>
<evidence type="ECO:0000256" key="2">
    <source>
        <dbReference type="ARBA" id="ARBA00022737"/>
    </source>
</evidence>
<dbReference type="KEGG" id="pavi:110745750"/>
<feature type="domain" description="R13L1/DRL21-like LRR repeat region" evidence="10">
    <location>
        <begin position="633"/>
        <end position="727"/>
    </location>
</feature>
<gene>
    <name evidence="12" type="primary">LOC110745750</name>
</gene>
<dbReference type="InterPro" id="IPR032675">
    <property type="entry name" value="LRR_dom_sf"/>
</dbReference>
<feature type="domain" description="NB-ARC" evidence="7">
    <location>
        <begin position="174"/>
        <end position="349"/>
    </location>
</feature>
<reference evidence="12" key="1">
    <citation type="submission" date="2025-08" db="UniProtKB">
        <authorList>
            <consortium name="RefSeq"/>
        </authorList>
    </citation>
    <scope>IDENTIFICATION</scope>
</reference>
<dbReference type="InterPro" id="IPR041118">
    <property type="entry name" value="Rx_N"/>
</dbReference>
<protein>
    <submittedName>
        <fullName evidence="12">Disease resistance RPP13-like protein 1</fullName>
    </submittedName>
</protein>
<evidence type="ECO:0000259" key="7">
    <source>
        <dbReference type="Pfam" id="PF00931"/>
    </source>
</evidence>
<keyword evidence="1" id="KW-0433">Leucine-rich repeat</keyword>
<dbReference type="Gene3D" id="1.10.10.10">
    <property type="entry name" value="Winged helix-like DNA-binding domain superfamily/Winged helix DNA-binding domain"/>
    <property type="match status" value="1"/>
</dbReference>
<evidence type="ECO:0000313" key="11">
    <source>
        <dbReference type="Proteomes" id="UP000515124"/>
    </source>
</evidence>
<dbReference type="Gene3D" id="3.80.10.10">
    <property type="entry name" value="Ribonuclease Inhibitor"/>
    <property type="match status" value="1"/>
</dbReference>
<dbReference type="Pfam" id="PF00931">
    <property type="entry name" value="NB-ARC"/>
    <property type="match status" value="1"/>
</dbReference>
<keyword evidence="3" id="KW-0547">Nucleotide-binding</keyword>
<evidence type="ECO:0000256" key="3">
    <source>
        <dbReference type="ARBA" id="ARBA00022741"/>
    </source>
</evidence>
<evidence type="ECO:0000313" key="12">
    <source>
        <dbReference type="RefSeq" id="XP_021801574.1"/>
    </source>
</evidence>
<keyword evidence="2" id="KW-0677">Repeat</keyword>
<evidence type="ECO:0000256" key="6">
    <source>
        <dbReference type="SAM" id="MobiDB-lite"/>
    </source>
</evidence>
<dbReference type="GO" id="GO:0043531">
    <property type="term" value="F:ADP binding"/>
    <property type="evidence" value="ECO:0007669"/>
    <property type="project" value="InterPro"/>
</dbReference>
<dbReference type="InterPro" id="IPR027417">
    <property type="entry name" value="P-loop_NTPase"/>
</dbReference>
<organism evidence="11 12">
    <name type="scientific">Prunus avium</name>
    <name type="common">Cherry</name>
    <name type="synonym">Cerasus avium</name>
    <dbReference type="NCBI Taxonomy" id="42229"/>
    <lineage>
        <taxon>Eukaryota</taxon>
        <taxon>Viridiplantae</taxon>
        <taxon>Streptophyta</taxon>
        <taxon>Embryophyta</taxon>
        <taxon>Tracheophyta</taxon>
        <taxon>Spermatophyta</taxon>
        <taxon>Magnoliopsida</taxon>
        <taxon>eudicotyledons</taxon>
        <taxon>Gunneridae</taxon>
        <taxon>Pentapetalae</taxon>
        <taxon>rosids</taxon>
        <taxon>fabids</taxon>
        <taxon>Rosales</taxon>
        <taxon>Rosaceae</taxon>
        <taxon>Amygdaloideae</taxon>
        <taxon>Amygdaleae</taxon>
        <taxon>Prunus</taxon>
    </lineage>
</organism>
<dbReference type="PANTHER" id="PTHR36766:SF51">
    <property type="entry name" value="DISEASE RESISTANCE RPP13-LIKE PROTEIN 1"/>
    <property type="match status" value="1"/>
</dbReference>
<dbReference type="Gene3D" id="1.10.8.430">
    <property type="entry name" value="Helical domain of apoptotic protease-activating factors"/>
    <property type="match status" value="1"/>
</dbReference>
<dbReference type="GeneID" id="110745750"/>
<dbReference type="Pfam" id="PF23559">
    <property type="entry name" value="WHD_DRP"/>
    <property type="match status" value="1"/>
</dbReference>
<dbReference type="SUPFAM" id="SSF52058">
    <property type="entry name" value="L domain-like"/>
    <property type="match status" value="1"/>
</dbReference>
<accession>A0A6P5RF86</accession>
<dbReference type="InterPro" id="IPR002182">
    <property type="entry name" value="NB-ARC"/>
</dbReference>
<evidence type="ECO:0000259" key="9">
    <source>
        <dbReference type="Pfam" id="PF23559"/>
    </source>
</evidence>
<evidence type="ECO:0000259" key="10">
    <source>
        <dbReference type="Pfam" id="PF25019"/>
    </source>
</evidence>
<proteinExistence type="predicted"/>
<dbReference type="GO" id="GO:0006952">
    <property type="term" value="P:defense response"/>
    <property type="evidence" value="ECO:0007669"/>
    <property type="project" value="UniProtKB-KW"/>
</dbReference>
<dbReference type="Pfam" id="PF18052">
    <property type="entry name" value="Rx_N"/>
    <property type="match status" value="1"/>
</dbReference>
<feature type="region of interest" description="Disordered" evidence="6">
    <location>
        <begin position="152"/>
        <end position="172"/>
    </location>
</feature>
<dbReference type="Pfam" id="PF25019">
    <property type="entry name" value="LRR_R13L1-DRL21"/>
    <property type="match status" value="1"/>
</dbReference>
<feature type="non-terminal residue" evidence="12">
    <location>
        <position position="728"/>
    </location>
</feature>
<feature type="domain" description="Disease resistance N-terminal" evidence="8">
    <location>
        <begin position="9"/>
        <end position="94"/>
    </location>
</feature>
<dbReference type="AlphaFoldDB" id="A0A6P5RF86"/>
<dbReference type="Proteomes" id="UP000515124">
    <property type="component" value="Unplaced"/>
</dbReference>
<dbReference type="Gene3D" id="3.40.50.300">
    <property type="entry name" value="P-loop containing nucleotide triphosphate hydrolases"/>
    <property type="match status" value="1"/>
</dbReference>
<dbReference type="InterPro" id="IPR036388">
    <property type="entry name" value="WH-like_DNA-bd_sf"/>
</dbReference>
<dbReference type="FunFam" id="3.40.50.300:FF:001091">
    <property type="entry name" value="Probable disease resistance protein At1g61300"/>
    <property type="match status" value="1"/>
</dbReference>
<evidence type="ECO:0000256" key="5">
    <source>
        <dbReference type="ARBA" id="ARBA00022840"/>
    </source>
</evidence>
<dbReference type="InterPro" id="IPR038005">
    <property type="entry name" value="RX-like_CC"/>
</dbReference>
<evidence type="ECO:0000259" key="8">
    <source>
        <dbReference type="Pfam" id="PF18052"/>
    </source>
</evidence>
<evidence type="ECO:0000256" key="1">
    <source>
        <dbReference type="ARBA" id="ARBA00022614"/>
    </source>
</evidence>
<sequence length="728" mass="83026">MGEAFLVAFLQVLVDKLARREVFKYFGLIKGVDQKLQKWTATLSALGAVLAEAEERQLITESKPLKLWLDDLRDLAYDLEDVLDKYATKMLKREIEQGHYAGTARRVWNSFPNGVFNYKMNSEIQKITERLQEISQRKDQLSLNIITGTTSSTKARQNLPPSSSQPDGPVIGREEDKRRVVEFLSKQERHAVNFDVVAIVGMAGVGKTTLAAQVFNEIDATQQFKPTAWVCVSDDFNLERVTKQILEAVTSKHYPTEDFNQVQQYLHTELAGKKFLIVLDDVWGTCSYGLWMKLQSPFCDGAAGSKIIVTTRDAEVSKMMGAGTLVHNLKPMSNDVCFEVFEQHAFRNANRDIPPNFESLKEKIIARCRGLPLAARTLGGLLLRIEMNEWEEILNNKLWSLSNERDILPVLRLSYHYLPSHLKRCFAYCSILPNDYEFSEQQLILLWMAEGLIQPQPEHNKQMEDLARHASYASGYYDVVKRFEAFSEVKHLRTFLQLSVDYPSNYLSRKVTFDLLPKLQYLRVLSLNGYQVTELPNSIGKLKYLRYLDLSRTHIMSLPESTTTLYNLQTLILQGCYKLLALPINLRNLVNLRHLNNSVVHSLKAMPPQLGRLTSLQSLPNFVVGKGSDESGIRELGSLSHLRGTLSLSRLENVIDAEDARKADLKSKERVDELVLQWSWSSATQENQLGVLDRLEPQRKLEKLIIRGYAGLEFSAWIGDRLFSTMVE</sequence>
<dbReference type="PRINTS" id="PR00364">
    <property type="entry name" value="DISEASERSIST"/>
</dbReference>
<dbReference type="PANTHER" id="PTHR36766">
    <property type="entry name" value="PLANT BROAD-SPECTRUM MILDEW RESISTANCE PROTEIN RPW8"/>
    <property type="match status" value="1"/>
</dbReference>
<keyword evidence="4" id="KW-0611">Plant defense</keyword>
<evidence type="ECO:0000256" key="4">
    <source>
        <dbReference type="ARBA" id="ARBA00022821"/>
    </source>
</evidence>
<feature type="domain" description="Disease resistance protein winged helix" evidence="9">
    <location>
        <begin position="431"/>
        <end position="469"/>
    </location>
</feature>
<dbReference type="GO" id="GO:0005524">
    <property type="term" value="F:ATP binding"/>
    <property type="evidence" value="ECO:0007669"/>
    <property type="project" value="UniProtKB-KW"/>
</dbReference>
<dbReference type="Gene3D" id="1.20.5.4130">
    <property type="match status" value="1"/>
</dbReference>
<dbReference type="SUPFAM" id="SSF52540">
    <property type="entry name" value="P-loop containing nucleoside triphosphate hydrolases"/>
    <property type="match status" value="1"/>
</dbReference>
<dbReference type="InterPro" id="IPR042197">
    <property type="entry name" value="Apaf_helical"/>
</dbReference>